<organism evidence="2 3">
    <name type="scientific">Penicillium decumbens</name>
    <dbReference type="NCBI Taxonomy" id="69771"/>
    <lineage>
        <taxon>Eukaryota</taxon>
        <taxon>Fungi</taxon>
        <taxon>Dikarya</taxon>
        <taxon>Ascomycota</taxon>
        <taxon>Pezizomycotina</taxon>
        <taxon>Eurotiomycetes</taxon>
        <taxon>Eurotiomycetidae</taxon>
        <taxon>Eurotiales</taxon>
        <taxon>Aspergillaceae</taxon>
        <taxon>Penicillium</taxon>
    </lineage>
</organism>
<dbReference type="SUPFAM" id="SSF55811">
    <property type="entry name" value="Nudix"/>
    <property type="match status" value="1"/>
</dbReference>
<accession>A0A1V6PKX0</accession>
<dbReference type="AlphaFoldDB" id="A0A1V6PKX0"/>
<evidence type="ECO:0000313" key="2">
    <source>
        <dbReference type="EMBL" id="OQD77282.1"/>
    </source>
</evidence>
<proteinExistence type="predicted"/>
<dbReference type="InterPro" id="IPR015797">
    <property type="entry name" value="NUDIX_hydrolase-like_dom_sf"/>
</dbReference>
<dbReference type="Pfam" id="PF00293">
    <property type="entry name" value="NUDIX"/>
    <property type="match status" value="1"/>
</dbReference>
<dbReference type="OMA" id="AIQLNYV"/>
<evidence type="ECO:0000259" key="1">
    <source>
        <dbReference type="PROSITE" id="PS51462"/>
    </source>
</evidence>
<dbReference type="PANTHER" id="PTHR43736">
    <property type="entry name" value="ADP-RIBOSE PYROPHOSPHATASE"/>
    <property type="match status" value="1"/>
</dbReference>
<dbReference type="STRING" id="69771.A0A1V6PKX0"/>
<keyword evidence="3" id="KW-1185">Reference proteome</keyword>
<sequence>MDEQRLHLRLQDLPPSKCWVIGAAVFQEPESDNRTILLLKRTSHETAFSNAWELPGGHVEETDETIAHAVKREVLEETSLDVARIIGEIDPMTWGSKTKSNVQLNYVVTAHPRGTVKPNPEEHSDWRWAKLEDLESLYITPAMKKVVQDAFAFTVGSA</sequence>
<gene>
    <name evidence="2" type="ORF">PENDEC_c003G02488</name>
</gene>
<name>A0A1V6PKX0_PENDC</name>
<protein>
    <recommendedName>
        <fullName evidence="1">Nudix hydrolase domain-containing protein</fullName>
    </recommendedName>
</protein>
<dbReference type="Gene3D" id="3.90.79.10">
    <property type="entry name" value="Nucleoside Triphosphate Pyrophosphohydrolase"/>
    <property type="match status" value="1"/>
</dbReference>
<dbReference type="CDD" id="cd02883">
    <property type="entry name" value="NUDIX_Hydrolase"/>
    <property type="match status" value="1"/>
</dbReference>
<dbReference type="InterPro" id="IPR000086">
    <property type="entry name" value="NUDIX_hydrolase_dom"/>
</dbReference>
<feature type="domain" description="Nudix hydrolase" evidence="1">
    <location>
        <begin position="16"/>
        <end position="151"/>
    </location>
</feature>
<evidence type="ECO:0000313" key="3">
    <source>
        <dbReference type="Proteomes" id="UP000191522"/>
    </source>
</evidence>
<dbReference type="Proteomes" id="UP000191522">
    <property type="component" value="Unassembled WGS sequence"/>
</dbReference>
<dbReference type="PROSITE" id="PS51462">
    <property type="entry name" value="NUDIX"/>
    <property type="match status" value="1"/>
</dbReference>
<dbReference type="OrthoDB" id="276276at2759"/>
<dbReference type="EMBL" id="MDYL01000003">
    <property type="protein sequence ID" value="OQD77282.1"/>
    <property type="molecule type" value="Genomic_DNA"/>
</dbReference>
<comment type="caution">
    <text evidence="2">The sequence shown here is derived from an EMBL/GenBank/DDBJ whole genome shotgun (WGS) entry which is preliminary data.</text>
</comment>
<reference evidence="3" key="1">
    <citation type="journal article" date="2017" name="Nat. Microbiol.">
        <title>Global analysis of biosynthetic gene clusters reveals vast potential of secondary metabolite production in Penicillium species.</title>
        <authorList>
            <person name="Nielsen J.C."/>
            <person name="Grijseels S."/>
            <person name="Prigent S."/>
            <person name="Ji B."/>
            <person name="Dainat J."/>
            <person name="Nielsen K.F."/>
            <person name="Frisvad J.C."/>
            <person name="Workman M."/>
            <person name="Nielsen J."/>
        </authorList>
    </citation>
    <scope>NUCLEOTIDE SEQUENCE [LARGE SCALE GENOMIC DNA]</scope>
    <source>
        <strain evidence="3">IBT 11843</strain>
    </source>
</reference>
<dbReference type="PANTHER" id="PTHR43736:SF1">
    <property type="entry name" value="DIHYDRONEOPTERIN TRIPHOSPHATE DIPHOSPHATASE"/>
    <property type="match status" value="1"/>
</dbReference>